<dbReference type="Gene3D" id="3.40.50.300">
    <property type="entry name" value="P-loop containing nucleotide triphosphate hydrolases"/>
    <property type="match status" value="1"/>
</dbReference>
<comment type="caution">
    <text evidence="2">The sequence shown here is derived from an EMBL/GenBank/DDBJ whole genome shotgun (WGS) entry which is preliminary data.</text>
</comment>
<dbReference type="EMBL" id="JBHRTR010000027">
    <property type="protein sequence ID" value="MFC3228042.1"/>
    <property type="molecule type" value="Genomic_DNA"/>
</dbReference>
<dbReference type="SUPFAM" id="SSF53795">
    <property type="entry name" value="PEP carboxykinase-like"/>
    <property type="match status" value="1"/>
</dbReference>
<reference evidence="3" key="1">
    <citation type="journal article" date="2019" name="Int. J. Syst. Evol. Microbiol.">
        <title>The Global Catalogue of Microorganisms (GCM) 10K type strain sequencing project: providing services to taxonomists for standard genome sequencing and annotation.</title>
        <authorList>
            <consortium name="The Broad Institute Genomics Platform"/>
            <consortium name="The Broad Institute Genome Sequencing Center for Infectious Disease"/>
            <person name="Wu L."/>
            <person name="Ma J."/>
        </authorList>
    </citation>
    <scope>NUCLEOTIDE SEQUENCE [LARGE SCALE GENOMIC DNA]</scope>
    <source>
        <strain evidence="3">KCTC 42964</strain>
    </source>
</reference>
<gene>
    <name evidence="2" type="ORF">ACFOGJ_12415</name>
</gene>
<evidence type="ECO:0000259" key="1">
    <source>
        <dbReference type="Pfam" id="PF07475"/>
    </source>
</evidence>
<keyword evidence="3" id="KW-1185">Reference proteome</keyword>
<feature type="domain" description="HPr kinase/phosphorylase C-terminal" evidence="1">
    <location>
        <begin position="7"/>
        <end position="79"/>
    </location>
</feature>
<dbReference type="RefSeq" id="WP_379900776.1">
    <property type="nucleotide sequence ID" value="NZ_JBHRTR010000027.1"/>
</dbReference>
<dbReference type="Proteomes" id="UP001595528">
    <property type="component" value="Unassembled WGS sequence"/>
</dbReference>
<dbReference type="PANTHER" id="PTHR30305">
    <property type="entry name" value="PROTEIN YJDM-RELATED"/>
    <property type="match status" value="1"/>
</dbReference>
<organism evidence="2 3">
    <name type="scientific">Marinibaculum pumilum</name>
    <dbReference type="NCBI Taxonomy" id="1766165"/>
    <lineage>
        <taxon>Bacteria</taxon>
        <taxon>Pseudomonadati</taxon>
        <taxon>Pseudomonadota</taxon>
        <taxon>Alphaproteobacteria</taxon>
        <taxon>Rhodospirillales</taxon>
        <taxon>Rhodospirillaceae</taxon>
        <taxon>Marinibaculum</taxon>
    </lineage>
</organism>
<evidence type="ECO:0000313" key="2">
    <source>
        <dbReference type="EMBL" id="MFC3228042.1"/>
    </source>
</evidence>
<dbReference type="GO" id="GO:0016301">
    <property type="term" value="F:kinase activity"/>
    <property type="evidence" value="ECO:0007669"/>
    <property type="project" value="UniProtKB-KW"/>
</dbReference>
<name>A0ABV7L0C2_9PROT</name>
<dbReference type="InterPro" id="IPR027417">
    <property type="entry name" value="P-loop_NTPase"/>
</dbReference>
<accession>A0ABV7L0C2</accession>
<keyword evidence="2" id="KW-0808">Transferase</keyword>
<dbReference type="CDD" id="cd01918">
    <property type="entry name" value="HprK_C"/>
    <property type="match status" value="1"/>
</dbReference>
<sequence length="154" mass="15685">MSGQASAILHATCIAIGEAGVLLRGPSGSGKSDLALRLIDAGAALVADDMVALAATDGRLRAAPPPPLAGLLEVRGIGPLRLPHRDADLCLAVDLVPAAEIERVPLPAELALLGCRLPLLRIDPEAASAPARLRLAVACRDQLPGAHLTRAAAE</sequence>
<proteinExistence type="predicted"/>
<dbReference type="InterPro" id="IPR011104">
    <property type="entry name" value="Hpr_kin/Pase_C"/>
</dbReference>
<evidence type="ECO:0000313" key="3">
    <source>
        <dbReference type="Proteomes" id="UP001595528"/>
    </source>
</evidence>
<dbReference type="Pfam" id="PF07475">
    <property type="entry name" value="Hpr_kinase_C"/>
    <property type="match status" value="1"/>
</dbReference>
<dbReference type="PANTHER" id="PTHR30305:SF1">
    <property type="entry name" value="HPR KINASE_PHOSPHORYLASE"/>
    <property type="match status" value="1"/>
</dbReference>
<protein>
    <submittedName>
        <fullName evidence="2">HPr kinase/phosphorylase</fullName>
    </submittedName>
</protein>
<keyword evidence="2" id="KW-0418">Kinase</keyword>